<keyword evidence="2" id="KW-0614">Plasmid</keyword>
<reference evidence="2 3" key="1">
    <citation type="journal article" date="2007" name="J. Bacteriol.">
        <title>Whole-genome analysis of the methyl tert-butyl ether-degrading beta-proteobacterium Methylibium petroleiphilum PM1.</title>
        <authorList>
            <person name="Kane S.R."/>
            <person name="Chakicherla A.Y."/>
            <person name="Chain P.S.G."/>
            <person name="Schmidt R."/>
            <person name="Shin M.W."/>
            <person name="Legler T.C."/>
            <person name="Scow K.M."/>
            <person name="Larimer F.W."/>
            <person name="Lucas S.M."/>
            <person name="Richardson P.M."/>
            <person name="Hristova K.R."/>
        </authorList>
    </citation>
    <scope>NUCLEOTIDE SEQUENCE [LARGE SCALE GENOMIC DNA]</scope>
    <source>
        <strain evidence="3">ATCC BAA-1232 / LMG 22953 / PM1</strain>
        <plasmid evidence="2 3">RPME01</plasmid>
    </source>
</reference>
<evidence type="ECO:0000313" key="3">
    <source>
        <dbReference type="Proteomes" id="UP000000366"/>
    </source>
</evidence>
<gene>
    <name evidence="2" type="ordered locus">Mpe_B0386</name>
</gene>
<keyword evidence="1" id="KW-0732">Signal</keyword>
<evidence type="ECO:0000256" key="1">
    <source>
        <dbReference type="SAM" id="SignalP"/>
    </source>
</evidence>
<organism evidence="2 3">
    <name type="scientific">Methylibium petroleiphilum (strain ATCC BAA-1232 / LMG 22953 / PM1)</name>
    <dbReference type="NCBI Taxonomy" id="420662"/>
    <lineage>
        <taxon>Bacteria</taxon>
        <taxon>Pseudomonadati</taxon>
        <taxon>Pseudomonadota</taxon>
        <taxon>Betaproteobacteria</taxon>
        <taxon>Burkholderiales</taxon>
        <taxon>Sphaerotilaceae</taxon>
        <taxon>Methylibium</taxon>
    </lineage>
</organism>
<dbReference type="Proteomes" id="UP000000366">
    <property type="component" value="Plasmid RPME01"/>
</dbReference>
<protein>
    <submittedName>
        <fullName evidence="2">Uncharacterized protein</fullName>
    </submittedName>
</protein>
<dbReference type="KEGG" id="mpt:Mpe_B0386"/>
<sequence length="170" mass="17546">MKHTICTLLLLLGTHVAFAQDAATEVVPATAPAASAAEAASAPAVAASAVAPAVVREGYIYKMQECGDGHSGSGSRWGNIFKNTVLQVSGKTGGALLGQVIAADAVGNVAGAAVDGGQEKRQVCVTVAFRDGTDDQETKVPGSVYDKLQLRNRRPVSVSFVDNKPTDFKF</sequence>
<dbReference type="EMBL" id="CP000556">
    <property type="protein sequence ID" value="ABM97161.1"/>
    <property type="molecule type" value="Genomic_DNA"/>
</dbReference>
<evidence type="ECO:0000313" key="2">
    <source>
        <dbReference type="EMBL" id="ABM97161.1"/>
    </source>
</evidence>
<feature type="signal peptide" evidence="1">
    <location>
        <begin position="1"/>
        <end position="19"/>
    </location>
</feature>
<feature type="chain" id="PRO_5002646517" evidence="1">
    <location>
        <begin position="20"/>
        <end position="170"/>
    </location>
</feature>
<dbReference type="HOGENOM" id="CLU_1568925_0_0_4"/>
<proteinExistence type="predicted"/>
<accession>A2SNM2</accession>
<dbReference type="AlphaFoldDB" id="A2SNM2"/>
<name>A2SNM2_METPP</name>
<geneLocation type="plasmid" evidence="2 3">
    <name>RPME01</name>
</geneLocation>
<keyword evidence="3" id="KW-1185">Reference proteome</keyword>